<name>A0A0G1CHT8_9BACT</name>
<sequence>MKSKTVAIVQSNYIPWKGYFDLINKVNEFILFDDVQYTARDWRNRNLIKTPQGCIWLTIPLTKSPRSTKIKDKKIADHNWGKKHWQILTDHYAKAPYFSTFREIFADLYLNSREVYLSQINFKFIKAINKLLKIKTKISWSSDYEFVSGKTARLISLCQQTGATQYISGPKAKSYIAASLFRKANVRLTWMDYANYPRYNQLYPPFVHEVSVLDLLFHTGPQARKYLNTASRPRRI</sequence>
<dbReference type="AlphaFoldDB" id="A0A0G1CHT8"/>
<dbReference type="PATRIC" id="fig|1618446.3.peg.1345"/>
<gene>
    <name evidence="1" type="ORF">UV61_C0018G0009</name>
</gene>
<dbReference type="Proteomes" id="UP000034050">
    <property type="component" value="Unassembled WGS sequence"/>
</dbReference>
<reference evidence="1 2" key="1">
    <citation type="journal article" date="2015" name="Nature">
        <title>rRNA introns, odd ribosomes, and small enigmatic genomes across a large radiation of phyla.</title>
        <authorList>
            <person name="Brown C.T."/>
            <person name="Hug L.A."/>
            <person name="Thomas B.C."/>
            <person name="Sharon I."/>
            <person name="Castelle C.J."/>
            <person name="Singh A."/>
            <person name="Wilkins M.J."/>
            <person name="Williams K.H."/>
            <person name="Banfield J.F."/>
        </authorList>
    </citation>
    <scope>NUCLEOTIDE SEQUENCE [LARGE SCALE GENOMIC DNA]</scope>
</reference>
<evidence type="ECO:0000313" key="2">
    <source>
        <dbReference type="Proteomes" id="UP000034050"/>
    </source>
</evidence>
<evidence type="ECO:0000313" key="1">
    <source>
        <dbReference type="EMBL" id="KKS85370.1"/>
    </source>
</evidence>
<protein>
    <recommendedName>
        <fullName evidence="3">WbqC-like protein family protein</fullName>
    </recommendedName>
</protein>
<proteinExistence type="predicted"/>
<evidence type="ECO:0008006" key="3">
    <source>
        <dbReference type="Google" id="ProtNLM"/>
    </source>
</evidence>
<dbReference type="STRING" id="1618446.UV61_C0018G0009"/>
<dbReference type="EMBL" id="LCFD01000018">
    <property type="protein sequence ID" value="KKS85370.1"/>
    <property type="molecule type" value="Genomic_DNA"/>
</dbReference>
<dbReference type="Pfam" id="PF08889">
    <property type="entry name" value="WbqC"/>
    <property type="match status" value="1"/>
</dbReference>
<accession>A0A0G1CHT8</accession>
<comment type="caution">
    <text evidence="1">The sequence shown here is derived from an EMBL/GenBank/DDBJ whole genome shotgun (WGS) entry which is preliminary data.</text>
</comment>
<organism evidence="1 2">
    <name type="scientific">Candidatus Gottesmanbacteria bacterium GW2011_GWB1_43_11</name>
    <dbReference type="NCBI Taxonomy" id="1618446"/>
    <lineage>
        <taxon>Bacteria</taxon>
        <taxon>Candidatus Gottesmaniibacteriota</taxon>
    </lineage>
</organism>
<dbReference type="InterPro" id="IPR014985">
    <property type="entry name" value="WbqC"/>
</dbReference>